<gene>
    <name evidence="1" type="ORF">WCD58_17530</name>
</gene>
<dbReference type="Pfam" id="PF00378">
    <property type="entry name" value="ECH_1"/>
    <property type="match status" value="1"/>
</dbReference>
<dbReference type="RefSeq" id="WP_337704343.1">
    <property type="nucleotide sequence ID" value="NZ_JBBEGM010000007.1"/>
</dbReference>
<dbReference type="CDD" id="cd06558">
    <property type="entry name" value="crotonase-like"/>
    <property type="match status" value="1"/>
</dbReference>
<accession>A0ABU8M952</accession>
<name>A0ABU8M952_9PSEU</name>
<dbReference type="InterPro" id="IPR029045">
    <property type="entry name" value="ClpP/crotonase-like_dom_sf"/>
</dbReference>
<evidence type="ECO:0000313" key="1">
    <source>
        <dbReference type="EMBL" id="MEJ2862973.1"/>
    </source>
</evidence>
<dbReference type="EMBL" id="JBBEGM010000007">
    <property type="protein sequence ID" value="MEJ2862973.1"/>
    <property type="molecule type" value="Genomic_DNA"/>
</dbReference>
<comment type="caution">
    <text evidence="1">The sequence shown here is derived from an EMBL/GenBank/DDBJ whole genome shotgun (WGS) entry which is preliminary data.</text>
</comment>
<proteinExistence type="predicted"/>
<dbReference type="Proteomes" id="UP001369736">
    <property type="component" value="Unassembled WGS sequence"/>
</dbReference>
<sequence length="287" mass="29411">MSTESGSSSASLRVPDVRVERLDGVALLTVSDPKRRNAMTAALSERLVAVLAEIGADESVRAVVVTGDDDPKPAFCAGGDLDELAAAGEAGPDALEHIYAGFLALAECPLPTFAAVDGPAVGAGLNLALAADVRIAGETARFEPGFLRLGVHPGGGMTWMAQRLLGPQVTTAMLLGGEGLDAARAAELGLALRVATGEGTGGQAGDEAERSSTRRSAAVTEALRMAGVAAAAPRELVIATKATLRATAQLTRHRDAVAVEVGPQLESLRSEGFREGLARVRQATSKR</sequence>
<dbReference type="SUPFAM" id="SSF52096">
    <property type="entry name" value="ClpP/crotonase"/>
    <property type="match status" value="1"/>
</dbReference>
<dbReference type="PANTHER" id="PTHR11941">
    <property type="entry name" value="ENOYL-COA HYDRATASE-RELATED"/>
    <property type="match status" value="1"/>
</dbReference>
<reference evidence="1 2" key="1">
    <citation type="submission" date="2024-03" db="EMBL/GenBank/DDBJ databases">
        <title>Actinomycetospora sp. OC33-EN07, a novel actinomycete isolated from wild orchid (Aerides multiflora).</title>
        <authorList>
            <person name="Suriyachadkun C."/>
        </authorList>
    </citation>
    <scope>NUCLEOTIDE SEQUENCE [LARGE SCALE GENOMIC DNA]</scope>
    <source>
        <strain evidence="1 2">OC33-EN07</strain>
    </source>
</reference>
<dbReference type="Gene3D" id="3.90.226.10">
    <property type="entry name" value="2-enoyl-CoA Hydratase, Chain A, domain 1"/>
    <property type="match status" value="1"/>
</dbReference>
<keyword evidence="2" id="KW-1185">Reference proteome</keyword>
<organism evidence="1 2">
    <name type="scientific">Actinomycetospora flava</name>
    <dbReference type="NCBI Taxonomy" id="3129232"/>
    <lineage>
        <taxon>Bacteria</taxon>
        <taxon>Bacillati</taxon>
        <taxon>Actinomycetota</taxon>
        <taxon>Actinomycetes</taxon>
        <taxon>Pseudonocardiales</taxon>
        <taxon>Pseudonocardiaceae</taxon>
        <taxon>Actinomycetospora</taxon>
    </lineage>
</organism>
<dbReference type="PANTHER" id="PTHR11941:SF54">
    <property type="entry name" value="ENOYL-COA HYDRATASE, MITOCHONDRIAL"/>
    <property type="match status" value="1"/>
</dbReference>
<evidence type="ECO:0000313" key="2">
    <source>
        <dbReference type="Proteomes" id="UP001369736"/>
    </source>
</evidence>
<protein>
    <submittedName>
        <fullName evidence="1">Enoyl-CoA hydratase-related protein</fullName>
    </submittedName>
</protein>
<dbReference type="InterPro" id="IPR001753">
    <property type="entry name" value="Enoyl-CoA_hydra/iso"/>
</dbReference>